<comment type="caution">
    <text evidence="4">The sequence shown here is derived from an EMBL/GenBank/DDBJ whole genome shotgun (WGS) entry which is preliminary data.</text>
</comment>
<protein>
    <submittedName>
        <fullName evidence="4">Sulfurtransferase</fullName>
    </submittedName>
</protein>
<dbReference type="RefSeq" id="WP_166254399.1">
    <property type="nucleotide sequence ID" value="NZ_JAAMOW010000003.1"/>
</dbReference>
<dbReference type="PANTHER" id="PTHR11364">
    <property type="entry name" value="THIOSULFATE SULFERTANSFERASE"/>
    <property type="match status" value="1"/>
</dbReference>
<feature type="domain" description="Rhodanese" evidence="3">
    <location>
        <begin position="16"/>
        <end position="135"/>
    </location>
</feature>
<evidence type="ECO:0000313" key="4">
    <source>
        <dbReference type="EMBL" id="NGY04660.1"/>
    </source>
</evidence>
<keyword evidence="5" id="KW-1185">Reference proteome</keyword>
<dbReference type="PROSITE" id="PS50206">
    <property type="entry name" value="RHODANESE_3"/>
    <property type="match status" value="2"/>
</dbReference>
<evidence type="ECO:0000259" key="3">
    <source>
        <dbReference type="PROSITE" id="PS50206"/>
    </source>
</evidence>
<organism evidence="4 5">
    <name type="scientific">Solimonas terrae</name>
    <dbReference type="NCBI Taxonomy" id="1396819"/>
    <lineage>
        <taxon>Bacteria</taxon>
        <taxon>Pseudomonadati</taxon>
        <taxon>Pseudomonadota</taxon>
        <taxon>Gammaproteobacteria</taxon>
        <taxon>Nevskiales</taxon>
        <taxon>Nevskiaceae</taxon>
        <taxon>Solimonas</taxon>
    </lineage>
</organism>
<dbReference type="AlphaFoldDB" id="A0A6M2BQT0"/>
<keyword evidence="2" id="KW-0677">Repeat</keyword>
<name>A0A6M2BQT0_9GAMM</name>
<dbReference type="SUPFAM" id="SSF52821">
    <property type="entry name" value="Rhodanese/Cell cycle control phosphatase"/>
    <property type="match status" value="2"/>
</dbReference>
<dbReference type="GO" id="GO:0004792">
    <property type="term" value="F:thiosulfate-cyanide sulfurtransferase activity"/>
    <property type="evidence" value="ECO:0007669"/>
    <property type="project" value="TreeGrafter"/>
</dbReference>
<dbReference type="SMART" id="SM00450">
    <property type="entry name" value="RHOD"/>
    <property type="match status" value="2"/>
</dbReference>
<dbReference type="InterPro" id="IPR045078">
    <property type="entry name" value="TST/MPST-like"/>
</dbReference>
<evidence type="ECO:0000256" key="1">
    <source>
        <dbReference type="ARBA" id="ARBA00022679"/>
    </source>
</evidence>
<dbReference type="InterPro" id="IPR001763">
    <property type="entry name" value="Rhodanese-like_dom"/>
</dbReference>
<reference evidence="4 5" key="1">
    <citation type="journal article" date="2014" name="Int. J. Syst. Evol. Microbiol.">
        <title>Solimonas terrae sp. nov., isolated from soil.</title>
        <authorList>
            <person name="Kim S.J."/>
            <person name="Moon J.Y."/>
            <person name="Weon H.Y."/>
            <person name="Ahn J.H."/>
            <person name="Chen W.M."/>
            <person name="Kwon S.W."/>
        </authorList>
    </citation>
    <scope>NUCLEOTIDE SEQUENCE [LARGE SCALE GENOMIC DNA]</scope>
    <source>
        <strain evidence="4 5">KIS83-12</strain>
    </source>
</reference>
<evidence type="ECO:0000313" key="5">
    <source>
        <dbReference type="Proteomes" id="UP000472676"/>
    </source>
</evidence>
<feature type="domain" description="Rhodanese" evidence="3">
    <location>
        <begin position="165"/>
        <end position="278"/>
    </location>
</feature>
<dbReference type="Gene3D" id="3.40.250.10">
    <property type="entry name" value="Rhodanese-like domain"/>
    <property type="match status" value="2"/>
</dbReference>
<dbReference type="Pfam" id="PF00581">
    <property type="entry name" value="Rhodanese"/>
    <property type="match status" value="2"/>
</dbReference>
<dbReference type="PANTHER" id="PTHR11364:SF27">
    <property type="entry name" value="SULFURTRANSFERASE"/>
    <property type="match status" value="1"/>
</dbReference>
<gene>
    <name evidence="4" type="ORF">G7Y85_07785</name>
</gene>
<dbReference type="CDD" id="cd01448">
    <property type="entry name" value="TST_Repeat_1"/>
    <property type="match status" value="1"/>
</dbReference>
<dbReference type="InterPro" id="IPR036873">
    <property type="entry name" value="Rhodanese-like_dom_sf"/>
</dbReference>
<accession>A0A6M2BQT0</accession>
<sequence length="279" mass="30269">MSETLIGAEALLSHLHDPRWRLMDCRFTLAEPAQGRTLYARGHLPEALYAHLDDDLSGPVTAASGRHPLPDPAAFAQRLAAWAIGDDTQVVAYDQGNGLYASRLWWLLRAVGHRRVAVLDGGFAAWTARGLPLSEVPTAVPALRDVPVRPFAGWLASDEVEQALASDAILLVDARAADRFAGRNETMDPVAGHVPGAINHPLADNLDGDGRFLPADELRRRWQPQLGERSPRELVSMCGSGVTACHNLLALEIAGLPGGRLYPGSWSEWIRDPARPVAR</sequence>
<evidence type="ECO:0000256" key="2">
    <source>
        <dbReference type="ARBA" id="ARBA00022737"/>
    </source>
</evidence>
<dbReference type="CDD" id="cd01449">
    <property type="entry name" value="TST_Repeat_2"/>
    <property type="match status" value="1"/>
</dbReference>
<keyword evidence="1 4" id="KW-0808">Transferase</keyword>
<dbReference type="EMBL" id="JAAMOW010000003">
    <property type="protein sequence ID" value="NGY04660.1"/>
    <property type="molecule type" value="Genomic_DNA"/>
</dbReference>
<dbReference type="Proteomes" id="UP000472676">
    <property type="component" value="Unassembled WGS sequence"/>
</dbReference>
<proteinExistence type="predicted"/>